<sequence length="241" mass="25704">MPRLVLGQPEHLARRIAERVLRFDEAKHPLLDGSGIALVHQEVGGQHQRHLAQMGAGLGGRDGIVGGDCFLGLAVLRQQCRLAEFCQGGVAAGALCDHRVERLLRRCEIGAVGQFGRRVELVGGFRGLGLLPPGPAFIAGHQQHDEHGGADDERPGLPPELAQAVAPQLLVYLTDKCIAGHENLGKPGKCGRNIVSRPSESKSIRQFRKAAQTPVNWTESGCADNLHHCGAGALPCCVLLC</sequence>
<dbReference type="Proteomes" id="UP000782610">
    <property type="component" value="Unassembled WGS sequence"/>
</dbReference>
<dbReference type="AlphaFoldDB" id="A0A933L155"/>
<organism evidence="1 2">
    <name type="scientific">Devosia nanyangense</name>
    <dbReference type="NCBI Taxonomy" id="1228055"/>
    <lineage>
        <taxon>Bacteria</taxon>
        <taxon>Pseudomonadati</taxon>
        <taxon>Pseudomonadota</taxon>
        <taxon>Alphaproteobacteria</taxon>
        <taxon>Hyphomicrobiales</taxon>
        <taxon>Devosiaceae</taxon>
        <taxon>Devosia</taxon>
    </lineage>
</organism>
<name>A0A933L155_9HYPH</name>
<proteinExistence type="predicted"/>
<gene>
    <name evidence="1" type="ORF">HY834_05255</name>
</gene>
<protein>
    <submittedName>
        <fullName evidence="1">Uncharacterized protein</fullName>
    </submittedName>
</protein>
<dbReference type="EMBL" id="JACRAF010000016">
    <property type="protein sequence ID" value="MBI4921135.1"/>
    <property type="molecule type" value="Genomic_DNA"/>
</dbReference>
<reference evidence="1" key="1">
    <citation type="submission" date="2020-07" db="EMBL/GenBank/DDBJ databases">
        <title>Huge and variable diversity of episymbiotic CPR bacteria and DPANN archaea in groundwater ecosystems.</title>
        <authorList>
            <person name="He C.Y."/>
            <person name="Keren R."/>
            <person name="Whittaker M."/>
            <person name="Farag I.F."/>
            <person name="Doudna J."/>
            <person name="Cate J.H.D."/>
            <person name="Banfield J.F."/>
        </authorList>
    </citation>
    <scope>NUCLEOTIDE SEQUENCE</scope>
    <source>
        <strain evidence="1">NC_groundwater_1586_Pr3_B-0.1um_66_15</strain>
    </source>
</reference>
<comment type="caution">
    <text evidence="1">The sequence shown here is derived from an EMBL/GenBank/DDBJ whole genome shotgun (WGS) entry which is preliminary data.</text>
</comment>
<evidence type="ECO:0000313" key="1">
    <source>
        <dbReference type="EMBL" id="MBI4921135.1"/>
    </source>
</evidence>
<evidence type="ECO:0000313" key="2">
    <source>
        <dbReference type="Proteomes" id="UP000782610"/>
    </source>
</evidence>
<accession>A0A933L155</accession>